<feature type="transmembrane region" description="Helical" evidence="7">
    <location>
        <begin position="279"/>
        <end position="305"/>
    </location>
</feature>
<feature type="transmembrane region" description="Helical" evidence="7">
    <location>
        <begin position="779"/>
        <end position="798"/>
    </location>
</feature>
<dbReference type="STRING" id="441959.B8M982"/>
<dbReference type="PhylomeDB" id="B8M982"/>
<dbReference type="InterPro" id="IPR050375">
    <property type="entry name" value="MFS_TsgA-like"/>
</dbReference>
<dbReference type="AlphaFoldDB" id="B8M982"/>
<dbReference type="InParanoid" id="B8M982"/>
<dbReference type="OrthoDB" id="546893at2759"/>
<feature type="transmembrane region" description="Helical" evidence="7">
    <location>
        <begin position="652"/>
        <end position="672"/>
    </location>
</feature>
<feature type="transmembrane region" description="Helical" evidence="7">
    <location>
        <begin position="684"/>
        <end position="706"/>
    </location>
</feature>
<dbReference type="OMA" id="MEAGHEA"/>
<evidence type="ECO:0000256" key="6">
    <source>
        <dbReference type="SAM" id="MobiDB-lite"/>
    </source>
</evidence>
<evidence type="ECO:0000313" key="10">
    <source>
        <dbReference type="Proteomes" id="UP000001745"/>
    </source>
</evidence>
<feature type="transmembrane region" description="Helical" evidence="7">
    <location>
        <begin position="255"/>
        <end position="273"/>
    </location>
</feature>
<feature type="transmembrane region" description="Helical" evidence="7">
    <location>
        <begin position="444"/>
        <end position="464"/>
    </location>
</feature>
<dbReference type="HOGENOM" id="CLU_006746_2_0_1"/>
<evidence type="ECO:0000256" key="4">
    <source>
        <dbReference type="ARBA" id="ARBA00022989"/>
    </source>
</evidence>
<dbReference type="EMBL" id="EQ962655">
    <property type="protein sequence ID" value="EED17377.1"/>
    <property type="molecule type" value="Genomic_DNA"/>
</dbReference>
<feature type="domain" description="Rhodopsin" evidence="8">
    <location>
        <begin position="241"/>
        <end position="523"/>
    </location>
</feature>
<evidence type="ECO:0000259" key="8">
    <source>
        <dbReference type="Pfam" id="PF20684"/>
    </source>
</evidence>
<dbReference type="GeneID" id="8098867"/>
<accession>B8M982</accession>
<feature type="region of interest" description="Disordered" evidence="6">
    <location>
        <begin position="532"/>
        <end position="553"/>
    </location>
</feature>
<dbReference type="InterPro" id="IPR049326">
    <property type="entry name" value="Rhodopsin_dom_fungi"/>
</dbReference>
<dbReference type="Gene3D" id="1.20.1250.20">
    <property type="entry name" value="MFS general substrate transporter like domains"/>
    <property type="match status" value="2"/>
</dbReference>
<feature type="transmembrane region" description="Helical" evidence="7">
    <location>
        <begin position="612"/>
        <end position="632"/>
    </location>
</feature>
<feature type="transmembrane region" description="Helical" evidence="7">
    <location>
        <begin position="230"/>
        <end position="248"/>
    </location>
</feature>
<evidence type="ECO:0000256" key="5">
    <source>
        <dbReference type="ARBA" id="ARBA00023136"/>
    </source>
</evidence>
<feature type="transmembrane region" description="Helical" evidence="7">
    <location>
        <begin position="896"/>
        <end position="916"/>
    </location>
</feature>
<dbReference type="InterPro" id="IPR036259">
    <property type="entry name" value="MFS_trans_sf"/>
</dbReference>
<gene>
    <name evidence="9" type="ORF">TSTA_112120</name>
</gene>
<reference evidence="10" key="1">
    <citation type="journal article" date="2015" name="Genome Announc.">
        <title>Genome sequence of the AIDS-associated pathogen Penicillium marneffei (ATCC18224) and its near taxonomic relative Talaromyces stipitatus (ATCC10500).</title>
        <authorList>
            <person name="Nierman W.C."/>
            <person name="Fedorova-Abrams N.D."/>
            <person name="Andrianopoulos A."/>
        </authorList>
    </citation>
    <scope>NUCLEOTIDE SEQUENCE [LARGE SCALE GENOMIC DNA]</scope>
    <source>
        <strain evidence="10">ATCC 10500 / CBS 375.48 / QM 6759 / NRRL 1006</strain>
    </source>
</reference>
<keyword evidence="10" id="KW-1185">Reference proteome</keyword>
<dbReference type="VEuPathDB" id="FungiDB:TSTA_112120"/>
<dbReference type="GO" id="GO:0005886">
    <property type="term" value="C:plasma membrane"/>
    <property type="evidence" value="ECO:0007669"/>
    <property type="project" value="UniProtKB-SubCell"/>
</dbReference>
<feature type="transmembrane region" description="Helical" evidence="7">
    <location>
        <begin position="976"/>
        <end position="1000"/>
    </location>
</feature>
<evidence type="ECO:0000256" key="7">
    <source>
        <dbReference type="SAM" id="Phobius"/>
    </source>
</evidence>
<feature type="transmembrane region" description="Helical" evidence="7">
    <location>
        <begin position="164"/>
        <end position="182"/>
    </location>
</feature>
<dbReference type="SUPFAM" id="SSF103473">
    <property type="entry name" value="MFS general substrate transporter"/>
    <property type="match status" value="1"/>
</dbReference>
<keyword evidence="5 7" id="KW-0472">Membrane</keyword>
<keyword evidence="3 7" id="KW-0812">Transmembrane</keyword>
<dbReference type="GO" id="GO:0005375">
    <property type="term" value="F:copper ion transmembrane transporter activity"/>
    <property type="evidence" value="ECO:0007669"/>
    <property type="project" value="InterPro"/>
</dbReference>
<feature type="transmembrane region" description="Helical" evidence="7">
    <location>
        <begin position="59"/>
        <end position="79"/>
    </location>
</feature>
<evidence type="ECO:0000256" key="1">
    <source>
        <dbReference type="ARBA" id="ARBA00004429"/>
    </source>
</evidence>
<organism evidence="9 10">
    <name type="scientific">Talaromyces stipitatus (strain ATCC 10500 / CBS 375.48 / QM 6759 / NRRL 1006)</name>
    <name type="common">Penicillium stipitatum</name>
    <dbReference type="NCBI Taxonomy" id="441959"/>
    <lineage>
        <taxon>Eukaryota</taxon>
        <taxon>Fungi</taxon>
        <taxon>Dikarya</taxon>
        <taxon>Ascomycota</taxon>
        <taxon>Pezizomycotina</taxon>
        <taxon>Eurotiomycetes</taxon>
        <taxon>Eurotiomycetidae</taxon>
        <taxon>Eurotiales</taxon>
        <taxon>Trichocomaceae</taxon>
        <taxon>Talaromyces</taxon>
        <taxon>Talaromyces sect. Talaromyces</taxon>
    </lineage>
</organism>
<protein>
    <recommendedName>
        <fullName evidence="8">Rhodopsin domain-containing protein</fullName>
    </recommendedName>
</protein>
<sequence length="1019" mass="111958">MDMSGMAMTTTATGMSMPSSTSSSTSSDMSGHTMSMVMTFFISARSSLFTTTWTPTNDGQYAGTCIFLIVLAVILRFLLALRPILESRVWSDHARIHGGGHILHDSAQIEQQSIKAGGTTSVRQVRYDLSSRWAGWRVNDAAGRATYDFLVAGVGYLLKKVHPVNWWLMVPVAVIYNGWQYALTPPLLVILCGKLGLRVPLSVNLISPLHHLFKFTIQSPLLFTLTNADFLSSVFVALYLISCIFVVKRLGIADYLMLLAWVGVLFLKANGVLSTTNGVAVLLHCINPVMQIIDFGFVFSLTYAVGRGFGRHGHDINAEDTIAINKAIYVYNILYDPTSMAAKSSILAFFLRLTREKKMYYWANCAILFIINGLGLVLTIHQVYQCHPVYEVFRLEAQTSESCTNVFLSALASSPYNIFTDVAILVIPIPLLTRIHLPFRQRLILVFTFGVGISVIAIDVVRFASFQTTARDQLVKLNSFHTEDIGNEDYTWYAAFPMMWSAVEVNTTIICACVPSLKPLLARFTPSLIGQPKGTPPAEPVNDERGHTTRFDNPQTVTGEMMDILTGGETQQGGHVTAGWEMRERYPSNIKLLNLLNLRPTKVLKLNTKESIPAFTMVTTLFFLWGFAYGFLDVLGQRFGLAHLGPLRTAGLEASHFGGYLVIPLTVGLLVLKRAGFTTSFITGLYIYAVGVLLFWPAAVTVSFPIGVLSNVIIGSGLGILEMTANLFISICGPLEYAEIRLCISQGMQAVGELLSRLLVSRAILVDVDRIDDVVSLQWTYLAISLFVILLAVLFYYIPVPKASDDELQELSDLREANRAQVRRIPVVYLTLALGVWSQFFMEAGHEANVVGSKDIVTGRTHLSSASDIESIGATLHGVSRFTAAFVLWKWSKPRWVLLITSIFSIAFAIACTATTGNMSTIMSLVIWLTDGPHYPIIFAISLRGTGVHAKTAAAFLAASVVGAVPGRMIRYAASLSIGDASCCVVVAFMSAGTIFPIYLTLSKAARRQVDPIKDEYLK</sequence>
<dbReference type="Pfam" id="PF04145">
    <property type="entry name" value="Ctr"/>
    <property type="match status" value="1"/>
</dbReference>
<dbReference type="PANTHER" id="PTHR43702">
    <property type="entry name" value="L-FUCOSE-PROTON SYMPORTER"/>
    <property type="match status" value="1"/>
</dbReference>
<dbReference type="RefSeq" id="XP_002481369.1">
    <property type="nucleotide sequence ID" value="XM_002481324.1"/>
</dbReference>
<dbReference type="Pfam" id="PF20684">
    <property type="entry name" value="Fung_rhodopsin"/>
    <property type="match status" value="1"/>
</dbReference>
<keyword evidence="4 7" id="KW-1133">Transmembrane helix</keyword>
<proteinExistence type="predicted"/>
<feature type="region of interest" description="Disordered" evidence="6">
    <location>
        <begin position="1"/>
        <end position="30"/>
    </location>
</feature>
<keyword evidence="2" id="KW-1003">Cell membrane</keyword>
<evidence type="ECO:0000313" key="9">
    <source>
        <dbReference type="EMBL" id="EED17377.1"/>
    </source>
</evidence>
<dbReference type="PANTHER" id="PTHR43702:SF13">
    <property type="entry name" value="MONOSACCHARIDE TRANSPORTER, PUTATIVE (AFU_ORTHOLOGUE AFUA_4G06630)-RELATED"/>
    <property type="match status" value="1"/>
</dbReference>
<evidence type="ECO:0000256" key="2">
    <source>
        <dbReference type="ARBA" id="ARBA00022475"/>
    </source>
</evidence>
<dbReference type="Proteomes" id="UP000001745">
    <property type="component" value="Unassembled WGS sequence"/>
</dbReference>
<comment type="subcellular location">
    <subcellularLocation>
        <location evidence="1">Cell inner membrane</location>
        <topology evidence="1">Multi-pass membrane protein</topology>
    </subcellularLocation>
</comment>
<dbReference type="eggNOG" id="ENOG502QT45">
    <property type="taxonomic scope" value="Eukaryota"/>
</dbReference>
<name>B8M982_TALSN</name>
<evidence type="ECO:0000256" key="3">
    <source>
        <dbReference type="ARBA" id="ARBA00022692"/>
    </source>
</evidence>
<feature type="transmembrane region" description="Helical" evidence="7">
    <location>
        <begin position="361"/>
        <end position="384"/>
    </location>
</feature>
<feature type="transmembrane region" description="Helical" evidence="7">
    <location>
        <begin position="922"/>
        <end position="941"/>
    </location>
</feature>
<dbReference type="InterPro" id="IPR007274">
    <property type="entry name" value="Cop_transporter"/>
</dbReference>